<dbReference type="PANTHER" id="PTHR35901:SF1">
    <property type="entry name" value="EXONUCLEASE VAPC9"/>
    <property type="match status" value="1"/>
</dbReference>
<dbReference type="InterPro" id="IPR044153">
    <property type="entry name" value="PIN_Pae0151-like"/>
</dbReference>
<keyword evidence="1" id="KW-0460">Magnesium</keyword>
<dbReference type="Gene3D" id="3.40.50.1010">
    <property type="entry name" value="5'-nuclease"/>
    <property type="match status" value="1"/>
</dbReference>
<sequence>MTIVIDASIALAWCFEDEASEETDAVAQDVIANGGLVPSLFHLELANVLLQAERRGRISASEIAQRLDLLAQMPIETDLQTVGRAWSETLSLARAHKLTSYDAAYLELASRKGAILATKDKALAGAARQIGVVVRGS</sequence>
<comment type="caution">
    <text evidence="3">The sequence shown here is derived from an EMBL/GenBank/DDBJ whole genome shotgun (WGS) entry which is preliminary data.</text>
</comment>
<organism evidence="3 4">
    <name type="scientific">Pararhizobium polonicum</name>
    <dbReference type="NCBI Taxonomy" id="1612624"/>
    <lineage>
        <taxon>Bacteria</taxon>
        <taxon>Pseudomonadati</taxon>
        <taxon>Pseudomonadota</taxon>
        <taxon>Alphaproteobacteria</taxon>
        <taxon>Hyphomicrobiales</taxon>
        <taxon>Rhizobiaceae</taxon>
        <taxon>Rhizobium/Agrobacterium group</taxon>
        <taxon>Pararhizobium</taxon>
    </lineage>
</organism>
<dbReference type="InterPro" id="IPR051619">
    <property type="entry name" value="TypeII_TA_RNase_PINc/VapC"/>
</dbReference>
<dbReference type="PATRIC" id="fig|1612624.7.peg.2077"/>
<name>A0A1C7NW00_9HYPH</name>
<protein>
    <recommendedName>
        <fullName evidence="2">PIN domain-containing protein</fullName>
    </recommendedName>
</protein>
<dbReference type="Proteomes" id="UP000093111">
    <property type="component" value="Unassembled WGS sequence"/>
</dbReference>
<dbReference type="PANTHER" id="PTHR35901">
    <property type="entry name" value="RIBONUCLEASE VAPC3"/>
    <property type="match status" value="1"/>
</dbReference>
<evidence type="ECO:0000259" key="2">
    <source>
        <dbReference type="Pfam" id="PF01850"/>
    </source>
</evidence>
<dbReference type="STRING" id="1612624.ADU59_22045"/>
<accession>A0A1C7NW00</accession>
<evidence type="ECO:0000256" key="1">
    <source>
        <dbReference type="ARBA" id="ARBA00022842"/>
    </source>
</evidence>
<reference evidence="3 4" key="1">
    <citation type="journal article" date="2016" name="Syst. Appl. Microbiol.">
        <title>Pararhizobium polonicum sp. nov. isolated from tumors on stone fruit rootstocks.</title>
        <authorList>
            <person name="Pulawska J."/>
            <person name="Kuzmanovic N."/>
            <person name="Willems A."/>
            <person name="Pothier J.F."/>
        </authorList>
    </citation>
    <scope>NUCLEOTIDE SEQUENCE [LARGE SCALE GENOMIC DNA]</scope>
    <source>
        <strain evidence="3 4">F5.1</strain>
    </source>
</reference>
<evidence type="ECO:0000313" key="3">
    <source>
        <dbReference type="EMBL" id="OBZ93159.1"/>
    </source>
</evidence>
<evidence type="ECO:0000313" key="4">
    <source>
        <dbReference type="Proteomes" id="UP000093111"/>
    </source>
</evidence>
<dbReference type="InterPro" id="IPR002716">
    <property type="entry name" value="PIN_dom"/>
</dbReference>
<feature type="domain" description="PIN" evidence="2">
    <location>
        <begin position="3"/>
        <end position="127"/>
    </location>
</feature>
<dbReference type="CDD" id="cd09873">
    <property type="entry name" value="PIN_Pae0151-like"/>
    <property type="match status" value="1"/>
</dbReference>
<dbReference type="RefSeq" id="WP_068956575.1">
    <property type="nucleotide sequence ID" value="NZ_LGLV01000015.1"/>
</dbReference>
<dbReference type="Pfam" id="PF01850">
    <property type="entry name" value="PIN"/>
    <property type="match status" value="1"/>
</dbReference>
<dbReference type="OrthoDB" id="9798446at2"/>
<dbReference type="SUPFAM" id="SSF88723">
    <property type="entry name" value="PIN domain-like"/>
    <property type="match status" value="1"/>
</dbReference>
<dbReference type="AlphaFoldDB" id="A0A1C7NW00"/>
<gene>
    <name evidence="3" type="ORF">ADU59_22045</name>
</gene>
<dbReference type="EMBL" id="LGLV01000015">
    <property type="protein sequence ID" value="OBZ93159.1"/>
    <property type="molecule type" value="Genomic_DNA"/>
</dbReference>
<proteinExistence type="predicted"/>
<dbReference type="InterPro" id="IPR029060">
    <property type="entry name" value="PIN-like_dom_sf"/>
</dbReference>
<keyword evidence="4" id="KW-1185">Reference proteome</keyword>